<dbReference type="KEGG" id="lsd:EMK97_05590"/>
<organism evidence="1 2">
    <name type="scientific">Litorilituus sediminis</name>
    <dbReference type="NCBI Taxonomy" id="718192"/>
    <lineage>
        <taxon>Bacteria</taxon>
        <taxon>Pseudomonadati</taxon>
        <taxon>Pseudomonadota</taxon>
        <taxon>Gammaproteobacteria</taxon>
        <taxon>Alteromonadales</taxon>
        <taxon>Colwelliaceae</taxon>
        <taxon>Litorilituus</taxon>
    </lineage>
</organism>
<sequence length="110" mass="12546">MSDVTSRQIDKVRQLTQQAANAVVNDDISQCSTLLEQRQELLVLLEQTIQDKAVVTQAAKEDYIALLQWILQFDANAIKLLSDSKQTTLEKSSQQSKNKYALKQYQANFR</sequence>
<name>A0A4P6P732_9GAMM</name>
<dbReference type="RefSeq" id="WP_130600193.1">
    <property type="nucleotide sequence ID" value="NZ_CP034759.1"/>
</dbReference>
<gene>
    <name evidence="1" type="ORF">EMK97_05590</name>
</gene>
<dbReference type="AlphaFoldDB" id="A0A4P6P732"/>
<evidence type="ECO:0008006" key="3">
    <source>
        <dbReference type="Google" id="ProtNLM"/>
    </source>
</evidence>
<accession>A0A4P6P732</accession>
<dbReference type="Proteomes" id="UP000290244">
    <property type="component" value="Chromosome"/>
</dbReference>
<keyword evidence="2" id="KW-1185">Reference proteome</keyword>
<dbReference type="EMBL" id="CP034759">
    <property type="protein sequence ID" value="QBG35225.1"/>
    <property type="molecule type" value="Genomic_DNA"/>
</dbReference>
<evidence type="ECO:0000313" key="2">
    <source>
        <dbReference type="Proteomes" id="UP000290244"/>
    </source>
</evidence>
<proteinExistence type="predicted"/>
<evidence type="ECO:0000313" key="1">
    <source>
        <dbReference type="EMBL" id="QBG35225.1"/>
    </source>
</evidence>
<reference evidence="1 2" key="1">
    <citation type="submission" date="2018-12" db="EMBL/GenBank/DDBJ databases">
        <title>Complete genome of Litorilituus sediminis.</title>
        <authorList>
            <person name="Liu A."/>
            <person name="Rong J."/>
        </authorList>
    </citation>
    <scope>NUCLEOTIDE SEQUENCE [LARGE SCALE GENOMIC DNA]</scope>
    <source>
        <strain evidence="1 2">JCM 17549</strain>
    </source>
</reference>
<protein>
    <recommendedName>
        <fullName evidence="3">Flagellar protein FliT</fullName>
    </recommendedName>
</protein>